<dbReference type="InterPro" id="IPR017439">
    <property type="entry name" value="Amidohydrolase"/>
</dbReference>
<reference evidence="2" key="1">
    <citation type="submission" date="2016-04" db="EMBL/GenBank/DDBJ databases">
        <authorList>
            <person name="Evans L.H."/>
            <person name="Alamgir A."/>
            <person name="Owens N."/>
            <person name="Weber N.D."/>
            <person name="Virtaneva K."/>
            <person name="Barbian K."/>
            <person name="Babar A."/>
            <person name="Rosenke K."/>
        </authorList>
    </citation>
    <scope>NUCLEOTIDE SEQUENCE</scope>
    <source>
        <strain evidence="2">86</strain>
    </source>
</reference>
<dbReference type="PANTHER" id="PTHR11014:SF169">
    <property type="entry name" value="CLAN MH, FAMILY M20, PEPTIDASE T-LIKE METALLOPEPTIDASE"/>
    <property type="match status" value="1"/>
</dbReference>
<feature type="binding site" evidence="1">
    <location>
        <position position="346"/>
    </location>
    <ligand>
        <name>Mn(2+)</name>
        <dbReference type="ChEBI" id="CHEBI:29035"/>
        <label>2</label>
    </ligand>
</feature>
<sequence>MDSRILKQAVALRHELHARPELSGQETWTKQRLQDFLRVNTALEITDRGAWFYARKKGHSAAPPIAFRADMDAVAMEESVPLPYASTVPGVAHKCGHDGHCAALAALALETERRENGRDVYFIFQHAEETGRGARECASLIGEKGIEEVFAFHNMSGHSRGVVGIRPGTMNCASQGLSFRFRGVPAHASLQETGKNPAFAIADLVRAIPDLTRQNTFQGAVWCTVIQVALGSENFGIAAGDGVVLLTCRGEREEDMLRLTKAVEAAAGSFAARDGLEVALSLHDVFPETANHAESVAKVRAACAGLGYPLYDMPEPMRSSEDAGHYFKAAKGALFLIHTGDRPPIHTPGYDFDDSIIEQAVTIFSALI</sequence>
<evidence type="ECO:0000256" key="1">
    <source>
        <dbReference type="PIRSR" id="PIRSR005962-1"/>
    </source>
</evidence>
<dbReference type="InterPro" id="IPR002933">
    <property type="entry name" value="Peptidase_M20"/>
</dbReference>
<dbReference type="InterPro" id="IPR036264">
    <property type="entry name" value="Bact_exopeptidase_dim_dom"/>
</dbReference>
<name>A0A212J9C9_9DELT</name>
<proteinExistence type="predicted"/>
<dbReference type="GO" id="GO:0046872">
    <property type="term" value="F:metal ion binding"/>
    <property type="evidence" value="ECO:0007669"/>
    <property type="project" value="UniProtKB-KW"/>
</dbReference>
<dbReference type="Gene3D" id="3.40.630.10">
    <property type="entry name" value="Zn peptidases"/>
    <property type="match status" value="1"/>
</dbReference>
<dbReference type="EMBL" id="FLUQ01000001">
    <property type="protein sequence ID" value="SBV95815.1"/>
    <property type="molecule type" value="Genomic_DNA"/>
</dbReference>
<feature type="binding site" evidence="1">
    <location>
        <position position="95"/>
    </location>
    <ligand>
        <name>Mn(2+)</name>
        <dbReference type="ChEBI" id="CHEBI:29035"/>
        <label>2</label>
    </ligand>
</feature>
<feature type="binding site" evidence="1">
    <location>
        <position position="97"/>
    </location>
    <ligand>
        <name>Mn(2+)</name>
        <dbReference type="ChEBI" id="CHEBI:29035"/>
        <label>2</label>
    </ligand>
</feature>
<dbReference type="NCBIfam" id="TIGR01891">
    <property type="entry name" value="amidohydrolases"/>
    <property type="match status" value="1"/>
</dbReference>
<comment type="cofactor">
    <cofactor evidence="1">
        <name>Mn(2+)</name>
        <dbReference type="ChEBI" id="CHEBI:29035"/>
    </cofactor>
    <text evidence="1">The Mn(2+) ion enhances activity.</text>
</comment>
<evidence type="ECO:0000313" key="2">
    <source>
        <dbReference type="EMBL" id="SBV95815.1"/>
    </source>
</evidence>
<organism evidence="2">
    <name type="scientific">uncultured delta proteobacterium</name>
    <dbReference type="NCBI Taxonomy" id="34034"/>
    <lineage>
        <taxon>Bacteria</taxon>
        <taxon>Deltaproteobacteria</taxon>
        <taxon>environmental samples</taxon>
    </lineage>
</organism>
<dbReference type="SUPFAM" id="SSF55031">
    <property type="entry name" value="Bacterial exopeptidase dimerisation domain"/>
    <property type="match status" value="1"/>
</dbReference>
<feature type="binding site" evidence="1">
    <location>
        <position position="153"/>
    </location>
    <ligand>
        <name>Mn(2+)</name>
        <dbReference type="ChEBI" id="CHEBI:29035"/>
        <label>2</label>
    </ligand>
</feature>
<keyword evidence="1" id="KW-0479">Metal-binding</keyword>
<dbReference type="Gene3D" id="3.30.70.360">
    <property type="match status" value="1"/>
</dbReference>
<dbReference type="PIRSF" id="PIRSF005962">
    <property type="entry name" value="Pept_M20D_amidohydro"/>
    <property type="match status" value="1"/>
</dbReference>
<dbReference type="Pfam" id="PF01546">
    <property type="entry name" value="Peptidase_M20"/>
    <property type="match status" value="1"/>
</dbReference>
<dbReference type="SUPFAM" id="SSF53187">
    <property type="entry name" value="Zn-dependent exopeptidases"/>
    <property type="match status" value="1"/>
</dbReference>
<keyword evidence="2" id="KW-0378">Hydrolase</keyword>
<dbReference type="AlphaFoldDB" id="A0A212J9C9"/>
<gene>
    <name evidence="2" type="ORF">KL86DPRO_10936</name>
</gene>
<feature type="binding site" evidence="1">
    <location>
        <position position="129"/>
    </location>
    <ligand>
        <name>Mn(2+)</name>
        <dbReference type="ChEBI" id="CHEBI:29035"/>
        <label>2</label>
    </ligand>
</feature>
<protein>
    <submittedName>
        <fullName evidence="2">Amidohydrolase family protein</fullName>
    </submittedName>
</protein>
<accession>A0A212J9C9</accession>
<keyword evidence="1" id="KW-0464">Manganese</keyword>
<dbReference type="GO" id="GO:0016787">
    <property type="term" value="F:hydrolase activity"/>
    <property type="evidence" value="ECO:0007669"/>
    <property type="project" value="UniProtKB-KW"/>
</dbReference>
<dbReference type="PANTHER" id="PTHR11014">
    <property type="entry name" value="PEPTIDASE M20 FAMILY MEMBER"/>
    <property type="match status" value="1"/>
</dbReference>